<gene>
    <name evidence="1" type="ORF">ACFSJT_07825</name>
</gene>
<dbReference type="EMBL" id="JBHUHY010000004">
    <property type="protein sequence ID" value="MFD2186697.1"/>
    <property type="molecule type" value="Genomic_DNA"/>
</dbReference>
<sequence length="92" mass="10348">MKFFLLIFLSGFTIFALSSMTVYELIDNDLDAKTSFVNSGDIDDKVGFSIIDKEDFPINTSSRNKIVFPVEITENYDVDATYDMGVDVEGLK</sequence>
<evidence type="ECO:0000313" key="2">
    <source>
        <dbReference type="Proteomes" id="UP001597344"/>
    </source>
</evidence>
<accession>A0ABW5AX90</accession>
<reference evidence="2" key="1">
    <citation type="journal article" date="2019" name="Int. J. Syst. Evol. Microbiol.">
        <title>The Global Catalogue of Microorganisms (GCM) 10K type strain sequencing project: providing services to taxonomists for standard genome sequencing and annotation.</title>
        <authorList>
            <consortium name="The Broad Institute Genomics Platform"/>
            <consortium name="The Broad Institute Genome Sequencing Center for Infectious Disease"/>
            <person name="Wu L."/>
            <person name="Ma J."/>
        </authorList>
    </citation>
    <scope>NUCLEOTIDE SEQUENCE [LARGE SCALE GENOMIC DNA]</scope>
    <source>
        <strain evidence="2">DT92</strain>
    </source>
</reference>
<evidence type="ECO:0000313" key="1">
    <source>
        <dbReference type="EMBL" id="MFD2186697.1"/>
    </source>
</evidence>
<keyword evidence="2" id="KW-1185">Reference proteome</keyword>
<name>A0ABW5AX90_9FLAO</name>
<proteinExistence type="predicted"/>
<organism evidence="1 2">
    <name type="scientific">Aquimarina celericrescens</name>
    <dbReference type="NCBI Taxonomy" id="1964542"/>
    <lineage>
        <taxon>Bacteria</taxon>
        <taxon>Pseudomonadati</taxon>
        <taxon>Bacteroidota</taxon>
        <taxon>Flavobacteriia</taxon>
        <taxon>Flavobacteriales</taxon>
        <taxon>Flavobacteriaceae</taxon>
        <taxon>Aquimarina</taxon>
    </lineage>
</organism>
<protein>
    <submittedName>
        <fullName evidence="1">Uncharacterized protein</fullName>
    </submittedName>
</protein>
<dbReference type="RefSeq" id="WP_378319687.1">
    <property type="nucleotide sequence ID" value="NZ_JBHUHY010000004.1"/>
</dbReference>
<comment type="caution">
    <text evidence="1">The sequence shown here is derived from an EMBL/GenBank/DDBJ whole genome shotgun (WGS) entry which is preliminary data.</text>
</comment>
<dbReference type="Proteomes" id="UP001597344">
    <property type="component" value="Unassembled WGS sequence"/>
</dbReference>